<evidence type="ECO:0000313" key="2">
    <source>
        <dbReference type="Proteomes" id="UP001303889"/>
    </source>
</evidence>
<dbReference type="AlphaFoldDB" id="A0AAN6MEQ7"/>
<reference evidence="1" key="2">
    <citation type="submission" date="2023-05" db="EMBL/GenBank/DDBJ databases">
        <authorList>
            <consortium name="Lawrence Berkeley National Laboratory"/>
            <person name="Steindorff A."/>
            <person name="Hensen N."/>
            <person name="Bonometti L."/>
            <person name="Westerberg I."/>
            <person name="Brannstrom I.O."/>
            <person name="Guillou S."/>
            <person name="Cros-Aarteil S."/>
            <person name="Calhoun S."/>
            <person name="Haridas S."/>
            <person name="Kuo A."/>
            <person name="Mondo S."/>
            <person name="Pangilinan J."/>
            <person name="Riley R."/>
            <person name="Labutti K."/>
            <person name="Andreopoulos B."/>
            <person name="Lipzen A."/>
            <person name="Chen C."/>
            <person name="Yanf M."/>
            <person name="Daum C."/>
            <person name="Ng V."/>
            <person name="Clum A."/>
            <person name="Ohm R."/>
            <person name="Martin F."/>
            <person name="Silar P."/>
            <person name="Natvig D."/>
            <person name="Lalanne C."/>
            <person name="Gautier V."/>
            <person name="Ament-Velasquez S.L."/>
            <person name="Kruys A."/>
            <person name="Hutchinson M.I."/>
            <person name="Powell A.J."/>
            <person name="Barry K."/>
            <person name="Miller A.N."/>
            <person name="Grigoriev I.V."/>
            <person name="Debuchy R."/>
            <person name="Gladieux P."/>
            <person name="Thoren M.H."/>
            <person name="Johannesson H."/>
        </authorList>
    </citation>
    <scope>NUCLEOTIDE SEQUENCE</scope>
    <source>
        <strain evidence="1">CBS 103.79</strain>
    </source>
</reference>
<accession>A0AAN6MEQ7</accession>
<proteinExistence type="predicted"/>
<protein>
    <submittedName>
        <fullName evidence="1">Uncharacterized protein</fullName>
    </submittedName>
</protein>
<sequence length="277" mass="31780">RYTDHNHLGRVVSGSSYNFDLRGPAYHGASLSPLLRVNQEAGDVALVFYHIRLPFPGREQVLYLNSNLDFVQIRTYNLAKSHFTALLLDFLHDARAYDIKDQGIAHLMLDEDCPRCEVDEDVAPVHRDTTQKQAVIHPVAAVSFADILRLRLRSLSLVLDCFELESRRQCRYHFAQTLPLARHGLSTGAFRWLNMDPRPGVELDLPRARVSEDPHDFSQAWDRLERAFGITDEDRAARARDDGGFRLHFCVTSCWSGEYEDPEEDEWSRDALAHSFE</sequence>
<dbReference type="EMBL" id="MU855910">
    <property type="protein sequence ID" value="KAK3898598.1"/>
    <property type="molecule type" value="Genomic_DNA"/>
</dbReference>
<evidence type="ECO:0000313" key="1">
    <source>
        <dbReference type="EMBL" id="KAK3898598.1"/>
    </source>
</evidence>
<keyword evidence="2" id="KW-1185">Reference proteome</keyword>
<feature type="non-terminal residue" evidence="1">
    <location>
        <position position="1"/>
    </location>
</feature>
<dbReference type="Proteomes" id="UP001303889">
    <property type="component" value="Unassembled WGS sequence"/>
</dbReference>
<name>A0AAN6MEQ7_9PEZI</name>
<gene>
    <name evidence="1" type="ORF">C8A05DRAFT_18855</name>
</gene>
<organism evidence="1 2">
    <name type="scientific">Staphylotrichum tortipilum</name>
    <dbReference type="NCBI Taxonomy" id="2831512"/>
    <lineage>
        <taxon>Eukaryota</taxon>
        <taxon>Fungi</taxon>
        <taxon>Dikarya</taxon>
        <taxon>Ascomycota</taxon>
        <taxon>Pezizomycotina</taxon>
        <taxon>Sordariomycetes</taxon>
        <taxon>Sordariomycetidae</taxon>
        <taxon>Sordariales</taxon>
        <taxon>Chaetomiaceae</taxon>
        <taxon>Staphylotrichum</taxon>
    </lineage>
</organism>
<reference evidence="1" key="1">
    <citation type="journal article" date="2023" name="Mol. Phylogenet. Evol.">
        <title>Genome-scale phylogeny and comparative genomics of the fungal order Sordariales.</title>
        <authorList>
            <person name="Hensen N."/>
            <person name="Bonometti L."/>
            <person name="Westerberg I."/>
            <person name="Brannstrom I.O."/>
            <person name="Guillou S."/>
            <person name="Cros-Aarteil S."/>
            <person name="Calhoun S."/>
            <person name="Haridas S."/>
            <person name="Kuo A."/>
            <person name="Mondo S."/>
            <person name="Pangilinan J."/>
            <person name="Riley R."/>
            <person name="LaButti K."/>
            <person name="Andreopoulos B."/>
            <person name="Lipzen A."/>
            <person name="Chen C."/>
            <person name="Yan M."/>
            <person name="Daum C."/>
            <person name="Ng V."/>
            <person name="Clum A."/>
            <person name="Steindorff A."/>
            <person name="Ohm R.A."/>
            <person name="Martin F."/>
            <person name="Silar P."/>
            <person name="Natvig D.O."/>
            <person name="Lalanne C."/>
            <person name="Gautier V."/>
            <person name="Ament-Velasquez S.L."/>
            <person name="Kruys A."/>
            <person name="Hutchinson M.I."/>
            <person name="Powell A.J."/>
            <person name="Barry K."/>
            <person name="Miller A.N."/>
            <person name="Grigoriev I.V."/>
            <person name="Debuchy R."/>
            <person name="Gladieux P."/>
            <person name="Hiltunen Thoren M."/>
            <person name="Johannesson H."/>
        </authorList>
    </citation>
    <scope>NUCLEOTIDE SEQUENCE</scope>
    <source>
        <strain evidence="1">CBS 103.79</strain>
    </source>
</reference>
<comment type="caution">
    <text evidence="1">The sequence shown here is derived from an EMBL/GenBank/DDBJ whole genome shotgun (WGS) entry which is preliminary data.</text>
</comment>